<accession>A0ACB8F3I1</accession>
<evidence type="ECO:0000313" key="1">
    <source>
        <dbReference type="EMBL" id="KAH7999625.1"/>
    </source>
</evidence>
<comment type="caution">
    <text evidence="1">The sequence shown here is derived from an EMBL/GenBank/DDBJ whole genome shotgun (WGS) entry which is preliminary data.</text>
</comment>
<evidence type="ECO:0000313" key="2">
    <source>
        <dbReference type="Proteomes" id="UP000827872"/>
    </source>
</evidence>
<proteinExistence type="predicted"/>
<gene>
    <name evidence="1" type="ORF">K3G42_015957</name>
</gene>
<dbReference type="EMBL" id="CM037618">
    <property type="protein sequence ID" value="KAH7999625.1"/>
    <property type="molecule type" value="Genomic_DNA"/>
</dbReference>
<name>A0ACB8F3I1_9SAUR</name>
<sequence>MLQSQKSFSDFLCIATSSLLSVCEFVLSRFSKVGQNLEQITDLAHQVFHLGATMQGNPCSRISNNLFGEVGAEGRSGEHFSFLPDFCKATLCLLPYVLIKAITCWKFWKEISVHTHPFLLMLIN</sequence>
<keyword evidence="2" id="KW-1185">Reference proteome</keyword>
<dbReference type="Proteomes" id="UP000827872">
    <property type="component" value="Linkage Group LG05"/>
</dbReference>
<organism evidence="1 2">
    <name type="scientific">Sphaerodactylus townsendi</name>
    <dbReference type="NCBI Taxonomy" id="933632"/>
    <lineage>
        <taxon>Eukaryota</taxon>
        <taxon>Metazoa</taxon>
        <taxon>Chordata</taxon>
        <taxon>Craniata</taxon>
        <taxon>Vertebrata</taxon>
        <taxon>Euteleostomi</taxon>
        <taxon>Lepidosauria</taxon>
        <taxon>Squamata</taxon>
        <taxon>Bifurcata</taxon>
        <taxon>Gekkota</taxon>
        <taxon>Sphaerodactylidae</taxon>
        <taxon>Sphaerodactylus</taxon>
    </lineage>
</organism>
<reference evidence="1" key="1">
    <citation type="submission" date="2021-08" db="EMBL/GenBank/DDBJ databases">
        <title>The first chromosome-level gecko genome reveals the dynamic sex chromosomes of Neotropical dwarf geckos (Sphaerodactylidae: Sphaerodactylus).</title>
        <authorList>
            <person name="Pinto B.J."/>
            <person name="Keating S.E."/>
            <person name="Gamble T."/>
        </authorList>
    </citation>
    <scope>NUCLEOTIDE SEQUENCE</scope>
    <source>
        <strain evidence="1">TG3544</strain>
    </source>
</reference>
<protein>
    <submittedName>
        <fullName evidence="1">Uncharacterized protein</fullName>
    </submittedName>
</protein>